<feature type="transmembrane region" description="Helical" evidence="8">
    <location>
        <begin position="342"/>
        <end position="363"/>
    </location>
</feature>
<dbReference type="PROSITE" id="PS50850">
    <property type="entry name" value="MFS"/>
    <property type="match status" value="1"/>
</dbReference>
<dbReference type="GO" id="GO:0016020">
    <property type="term" value="C:membrane"/>
    <property type="evidence" value="ECO:0007669"/>
    <property type="project" value="UniProtKB-SubCell"/>
</dbReference>
<dbReference type="RefSeq" id="XP_040707769.1">
    <property type="nucleotide sequence ID" value="XM_040844229.1"/>
</dbReference>
<dbReference type="VEuPathDB" id="FungiDB:ASPSYDRAFT_26000"/>
<evidence type="ECO:0000256" key="3">
    <source>
        <dbReference type="ARBA" id="ARBA00022448"/>
    </source>
</evidence>
<dbReference type="STRING" id="1036612.A0A1L9TXF2"/>
<evidence type="ECO:0000256" key="5">
    <source>
        <dbReference type="ARBA" id="ARBA00022989"/>
    </source>
</evidence>
<dbReference type="EMBL" id="KV878582">
    <property type="protein sequence ID" value="OJJ63963.1"/>
    <property type="molecule type" value="Genomic_DNA"/>
</dbReference>
<evidence type="ECO:0000313" key="10">
    <source>
        <dbReference type="EMBL" id="OJJ63963.1"/>
    </source>
</evidence>
<evidence type="ECO:0000256" key="1">
    <source>
        <dbReference type="ARBA" id="ARBA00004141"/>
    </source>
</evidence>
<protein>
    <recommendedName>
        <fullName evidence="9">Major facilitator superfamily (MFS) profile domain-containing protein</fullName>
    </recommendedName>
</protein>
<feature type="transmembrane region" description="Helical" evidence="8">
    <location>
        <begin position="118"/>
        <end position="139"/>
    </location>
</feature>
<gene>
    <name evidence="10" type="ORF">ASPSYDRAFT_26000</name>
</gene>
<keyword evidence="11" id="KW-1185">Reference proteome</keyword>
<evidence type="ECO:0000256" key="2">
    <source>
        <dbReference type="ARBA" id="ARBA00010992"/>
    </source>
</evidence>
<dbReference type="InterPro" id="IPR005828">
    <property type="entry name" value="MFS_sugar_transport-like"/>
</dbReference>
<feature type="transmembrane region" description="Helical" evidence="8">
    <location>
        <begin position="151"/>
        <end position="175"/>
    </location>
</feature>
<keyword evidence="5 8" id="KW-1133">Transmembrane helix</keyword>
<accession>A0A1L9TXF2</accession>
<reference evidence="11" key="1">
    <citation type="journal article" date="2017" name="Genome Biol.">
        <title>Comparative genomics reveals high biological diversity and specific adaptations in the industrially and medically important fungal genus Aspergillus.</title>
        <authorList>
            <person name="de Vries R.P."/>
            <person name="Riley R."/>
            <person name="Wiebenga A."/>
            <person name="Aguilar-Osorio G."/>
            <person name="Amillis S."/>
            <person name="Uchima C.A."/>
            <person name="Anderluh G."/>
            <person name="Asadollahi M."/>
            <person name="Askin M."/>
            <person name="Barry K."/>
            <person name="Battaglia E."/>
            <person name="Bayram O."/>
            <person name="Benocci T."/>
            <person name="Braus-Stromeyer S.A."/>
            <person name="Caldana C."/>
            <person name="Canovas D."/>
            <person name="Cerqueira G.C."/>
            <person name="Chen F."/>
            <person name="Chen W."/>
            <person name="Choi C."/>
            <person name="Clum A."/>
            <person name="Dos Santos R.A."/>
            <person name="Damasio A.R."/>
            <person name="Diallinas G."/>
            <person name="Emri T."/>
            <person name="Fekete E."/>
            <person name="Flipphi M."/>
            <person name="Freyberg S."/>
            <person name="Gallo A."/>
            <person name="Gournas C."/>
            <person name="Habgood R."/>
            <person name="Hainaut M."/>
            <person name="Harispe M.L."/>
            <person name="Henrissat B."/>
            <person name="Hilden K.S."/>
            <person name="Hope R."/>
            <person name="Hossain A."/>
            <person name="Karabika E."/>
            <person name="Karaffa L."/>
            <person name="Karanyi Z."/>
            <person name="Krasevec N."/>
            <person name="Kuo A."/>
            <person name="Kusch H."/>
            <person name="LaButti K."/>
            <person name="Lagendijk E.L."/>
            <person name="Lapidus A."/>
            <person name="Levasseur A."/>
            <person name="Lindquist E."/>
            <person name="Lipzen A."/>
            <person name="Logrieco A.F."/>
            <person name="MacCabe A."/>
            <person name="Maekelae M.R."/>
            <person name="Malavazi I."/>
            <person name="Melin P."/>
            <person name="Meyer V."/>
            <person name="Mielnichuk N."/>
            <person name="Miskei M."/>
            <person name="Molnar A.P."/>
            <person name="Mule G."/>
            <person name="Ngan C.Y."/>
            <person name="Orejas M."/>
            <person name="Orosz E."/>
            <person name="Ouedraogo J.P."/>
            <person name="Overkamp K.M."/>
            <person name="Park H.-S."/>
            <person name="Perrone G."/>
            <person name="Piumi F."/>
            <person name="Punt P.J."/>
            <person name="Ram A.F."/>
            <person name="Ramon A."/>
            <person name="Rauscher S."/>
            <person name="Record E."/>
            <person name="Riano-Pachon D.M."/>
            <person name="Robert V."/>
            <person name="Roehrig J."/>
            <person name="Ruller R."/>
            <person name="Salamov A."/>
            <person name="Salih N.S."/>
            <person name="Samson R.A."/>
            <person name="Sandor E."/>
            <person name="Sanguinetti M."/>
            <person name="Schuetze T."/>
            <person name="Sepcic K."/>
            <person name="Shelest E."/>
            <person name="Sherlock G."/>
            <person name="Sophianopoulou V."/>
            <person name="Squina F.M."/>
            <person name="Sun H."/>
            <person name="Susca A."/>
            <person name="Todd R.B."/>
            <person name="Tsang A."/>
            <person name="Unkles S.E."/>
            <person name="van de Wiele N."/>
            <person name="van Rossen-Uffink D."/>
            <person name="Oliveira J.V."/>
            <person name="Vesth T.C."/>
            <person name="Visser J."/>
            <person name="Yu J.-H."/>
            <person name="Zhou M."/>
            <person name="Andersen M.R."/>
            <person name="Archer D.B."/>
            <person name="Baker S.E."/>
            <person name="Benoit I."/>
            <person name="Brakhage A.A."/>
            <person name="Braus G.H."/>
            <person name="Fischer R."/>
            <person name="Frisvad J.C."/>
            <person name="Goldman G.H."/>
            <person name="Houbraken J."/>
            <person name="Oakley B."/>
            <person name="Pocsi I."/>
            <person name="Scazzocchio C."/>
            <person name="Seiboth B."/>
            <person name="vanKuyk P.A."/>
            <person name="Wortman J."/>
            <person name="Dyer P.S."/>
            <person name="Grigoriev I.V."/>
        </authorList>
    </citation>
    <scope>NUCLEOTIDE SEQUENCE [LARGE SCALE GENOMIC DNA]</scope>
    <source>
        <strain evidence="11">CBS 593.65</strain>
    </source>
</reference>
<proteinExistence type="inferred from homology"/>
<feature type="transmembrane region" description="Helical" evidence="8">
    <location>
        <begin position="92"/>
        <end position="112"/>
    </location>
</feature>
<keyword evidence="6 8" id="KW-0472">Membrane</keyword>
<dbReference type="OrthoDB" id="6612291at2759"/>
<dbReference type="PANTHER" id="PTHR48022">
    <property type="entry name" value="PLASTIDIC GLUCOSE TRANSPORTER 4"/>
    <property type="match status" value="1"/>
</dbReference>
<comment type="subcellular location">
    <subcellularLocation>
        <location evidence="1">Membrane</location>
        <topology evidence="1">Multi-pass membrane protein</topology>
    </subcellularLocation>
</comment>
<feature type="transmembrane region" description="Helical" evidence="8">
    <location>
        <begin position="439"/>
        <end position="458"/>
    </location>
</feature>
<organism evidence="10 11">
    <name type="scientific">Aspergillus sydowii CBS 593.65</name>
    <dbReference type="NCBI Taxonomy" id="1036612"/>
    <lineage>
        <taxon>Eukaryota</taxon>
        <taxon>Fungi</taxon>
        <taxon>Dikarya</taxon>
        <taxon>Ascomycota</taxon>
        <taxon>Pezizomycotina</taxon>
        <taxon>Eurotiomycetes</taxon>
        <taxon>Eurotiomycetidae</taxon>
        <taxon>Eurotiales</taxon>
        <taxon>Aspergillaceae</taxon>
        <taxon>Aspergillus</taxon>
        <taxon>Aspergillus subgen. Nidulantes</taxon>
    </lineage>
</organism>
<evidence type="ECO:0000313" key="11">
    <source>
        <dbReference type="Proteomes" id="UP000184356"/>
    </source>
</evidence>
<dbReference type="InterPro" id="IPR050360">
    <property type="entry name" value="MFS_Sugar_Transporters"/>
</dbReference>
<dbReference type="PANTHER" id="PTHR48022:SF11">
    <property type="entry name" value="MONOSACCHARIDE TRANSPORTER (HXT8), PUTATIVE (AFU_ORTHOLOGUE AFUA_2G08120)-RELATED"/>
    <property type="match status" value="1"/>
</dbReference>
<dbReference type="SUPFAM" id="SSF103473">
    <property type="entry name" value="MFS general substrate transporter"/>
    <property type="match status" value="1"/>
</dbReference>
<evidence type="ECO:0000259" key="9">
    <source>
        <dbReference type="PROSITE" id="PS50850"/>
    </source>
</evidence>
<feature type="transmembrane region" description="Helical" evidence="8">
    <location>
        <begin position="65"/>
        <end position="85"/>
    </location>
</feature>
<dbReference type="Pfam" id="PF00083">
    <property type="entry name" value="Sugar_tr"/>
    <property type="match status" value="1"/>
</dbReference>
<evidence type="ECO:0000256" key="6">
    <source>
        <dbReference type="ARBA" id="ARBA00023136"/>
    </source>
</evidence>
<feature type="transmembrane region" description="Helical" evidence="8">
    <location>
        <begin position="409"/>
        <end position="427"/>
    </location>
</feature>
<name>A0A1L9TXF2_9EURO</name>
<dbReference type="GO" id="GO:0005351">
    <property type="term" value="F:carbohydrate:proton symporter activity"/>
    <property type="evidence" value="ECO:0007669"/>
    <property type="project" value="TreeGrafter"/>
</dbReference>
<dbReference type="NCBIfam" id="TIGR00879">
    <property type="entry name" value="SP"/>
    <property type="match status" value="1"/>
</dbReference>
<comment type="similarity">
    <text evidence="2 7">Belongs to the major facilitator superfamily. Sugar transporter (TC 2.A.1.1) family.</text>
</comment>
<dbReference type="AlphaFoldDB" id="A0A1L9TXF2"/>
<dbReference type="InterPro" id="IPR036259">
    <property type="entry name" value="MFS_trans_sf"/>
</dbReference>
<evidence type="ECO:0000256" key="7">
    <source>
        <dbReference type="RuleBase" id="RU003346"/>
    </source>
</evidence>
<feature type="transmembrane region" description="Helical" evidence="8">
    <location>
        <begin position="187"/>
        <end position="204"/>
    </location>
</feature>
<sequence length="505" mass="54554">MASTKPPINWRTFLLCVAISLGQLVGAYNSVIIGTTLQKADFMQRMGLWDSEGNNLPNSSAREGAIVGLFQAGAVFGNLIGASVCDRWGRKAGLLFGSLVSLPGLAGMTGASGFPEFLVFRFISGLGTWACGTSASVYIPELAPPAHRGLFAGMNGVSIGVGLCIASYAGMGFYFSDDPVAQWRAPMGISLFCPIVLFCVLPFLPESPRHLLLKGKSEEARKIYNKLNVTASIDAPSLDEEFTQMKLQAEHDRAMDASWRVFLTSPVHRKRVYMAVMLGFLGQSTGVFVINNYGQTFYQKLGFGPDQRQLLQGNRDLITVALLGNMLGTWVIDHLGRRATMLIAYGGCFVCITLEAIMVALYADSDNTAGKNTGVAILYIFLLFYASGVDVGTYVYLGEMFPNHLRTKGVSIGLSSLTATATVYLSVTSTAFEAIGWKFFLVFAVLTFCGIIWIALFIPETRCLPLEEIEALFGNEQDAVVVTSVGRGVQYGPGGDKATAEHVED</sequence>
<evidence type="ECO:0000256" key="4">
    <source>
        <dbReference type="ARBA" id="ARBA00022692"/>
    </source>
</evidence>
<keyword evidence="3 7" id="KW-0813">Transport</keyword>
<dbReference type="InterPro" id="IPR020846">
    <property type="entry name" value="MFS_dom"/>
</dbReference>
<dbReference type="InterPro" id="IPR003663">
    <property type="entry name" value="Sugar/inositol_transpt"/>
</dbReference>
<dbReference type="GeneID" id="63760302"/>
<dbReference type="Gene3D" id="1.20.1250.20">
    <property type="entry name" value="MFS general substrate transporter like domains"/>
    <property type="match status" value="1"/>
</dbReference>
<evidence type="ECO:0000256" key="8">
    <source>
        <dbReference type="SAM" id="Phobius"/>
    </source>
</evidence>
<keyword evidence="4 8" id="KW-0812">Transmembrane</keyword>
<dbReference type="Proteomes" id="UP000184356">
    <property type="component" value="Unassembled WGS sequence"/>
</dbReference>
<feature type="transmembrane region" description="Helical" evidence="8">
    <location>
        <begin position="272"/>
        <end position="290"/>
    </location>
</feature>
<feature type="transmembrane region" description="Helical" evidence="8">
    <location>
        <begin position="375"/>
        <end position="397"/>
    </location>
</feature>
<feature type="domain" description="Major facilitator superfamily (MFS) profile" evidence="9">
    <location>
        <begin position="15"/>
        <end position="462"/>
    </location>
</feature>